<feature type="chain" id="PRO_5018026577" evidence="1">
    <location>
        <begin position="25"/>
        <end position="153"/>
    </location>
</feature>
<comment type="caution">
    <text evidence="2">The sequence shown here is derived from an EMBL/GenBank/DDBJ whole genome shotgun (WGS) entry which is preliminary data.</text>
</comment>
<reference evidence="2 3" key="1">
    <citation type="submission" date="2018-11" db="EMBL/GenBank/DDBJ databases">
        <authorList>
            <person name="Zhou Z."/>
            <person name="Wang G."/>
        </authorList>
    </citation>
    <scope>NUCLEOTIDE SEQUENCE [LARGE SCALE GENOMIC DNA]</scope>
    <source>
        <strain evidence="2 3">KCTC42998</strain>
    </source>
</reference>
<dbReference type="EMBL" id="RQJP01000006">
    <property type="protein sequence ID" value="RRB11001.1"/>
    <property type="molecule type" value="Genomic_DNA"/>
</dbReference>
<evidence type="ECO:0000313" key="3">
    <source>
        <dbReference type="Proteomes" id="UP000274271"/>
    </source>
</evidence>
<dbReference type="RefSeq" id="WP_124910092.1">
    <property type="nucleotide sequence ID" value="NZ_RQJP01000006.1"/>
</dbReference>
<dbReference type="AlphaFoldDB" id="A0A3P1CCF3"/>
<evidence type="ECO:0000313" key="2">
    <source>
        <dbReference type="EMBL" id="RRB11001.1"/>
    </source>
</evidence>
<feature type="signal peptide" evidence="1">
    <location>
        <begin position="1"/>
        <end position="24"/>
    </location>
</feature>
<sequence length="153" mass="16596">MKTRTLLAALAVLGMSLTNGFAQSNPEATPSESATVYVYRSSALMSSARKYGVYANGKLLCKIGNKRHCQVSLPIGPVTFTTKLAGLTLVPKKRPRLELTLEAGKTYYLQADLKTKLFPLQAVLPLTEVVPNPSKLNEIKKSKTEPTLLSSAE</sequence>
<proteinExistence type="predicted"/>
<name>A0A3P1CCF3_9BACT</name>
<gene>
    <name evidence="2" type="ORF">EHT87_28080</name>
</gene>
<keyword evidence="3" id="KW-1185">Reference proteome</keyword>
<keyword evidence="1" id="KW-0732">Signal</keyword>
<accession>A0A3P1CCF3</accession>
<dbReference type="OrthoDB" id="958469at2"/>
<dbReference type="Proteomes" id="UP000274271">
    <property type="component" value="Unassembled WGS sequence"/>
</dbReference>
<evidence type="ECO:0000256" key="1">
    <source>
        <dbReference type="SAM" id="SignalP"/>
    </source>
</evidence>
<organism evidence="2 3">
    <name type="scientific">Larkinella knui</name>
    <dbReference type="NCBI Taxonomy" id="2025310"/>
    <lineage>
        <taxon>Bacteria</taxon>
        <taxon>Pseudomonadati</taxon>
        <taxon>Bacteroidota</taxon>
        <taxon>Cytophagia</taxon>
        <taxon>Cytophagales</taxon>
        <taxon>Spirosomataceae</taxon>
        <taxon>Larkinella</taxon>
    </lineage>
</organism>
<protein>
    <submittedName>
        <fullName evidence="2">DUF2846 domain-containing protein</fullName>
    </submittedName>
</protein>